<sequence length="375" mass="38845">MKVVAAIDSFKGSLSSMEAGHAAKEGVLLARPEADMIVKPLADGGEGTTDALIEGMNGQKVEMTATGPLGKPVDCYYGYLPDSRTAIIEMAAAAGITLVTEAEKDPLAATTYGVGEMILNAMEKGCRNFIIGIGGSATNDGGIGMLRALGFTFADQSGADPGEGAQALAKIASVKTDGKHPLLTDCHFRIACDVNNPLCGENGATYIYGPQKGVTEDMKQALDEGMANYAAAVSRDLGCDYREYPGAGAAGGLGFAFLSFLGAELSPGIDLILDAVGLEAELKDADIVITGEGRLDHQTAMGKAPVGVAKLAKKYGAKVIAIAGSVTREATACNDAGIDAFFPVVRGVTTLEEAMKPEVAKENIRQTINQVFRLL</sequence>
<name>A0A938XD18_9CLOT</name>
<dbReference type="InterPro" id="IPR004381">
    <property type="entry name" value="Glycerate_kinase"/>
</dbReference>
<dbReference type="PANTHER" id="PTHR21599:SF0">
    <property type="entry name" value="GLYCERATE KINASE"/>
    <property type="match status" value="1"/>
</dbReference>
<gene>
    <name evidence="5" type="ORF">H6A20_11555</name>
</gene>
<dbReference type="SUPFAM" id="SSF110738">
    <property type="entry name" value="Glycerate kinase I"/>
    <property type="match status" value="1"/>
</dbReference>
<dbReference type="RefSeq" id="WP_204907279.1">
    <property type="nucleotide sequence ID" value="NZ_JACJKS010000022.1"/>
</dbReference>
<evidence type="ECO:0000256" key="4">
    <source>
        <dbReference type="PIRNR" id="PIRNR006078"/>
    </source>
</evidence>
<dbReference type="Pfam" id="PF02595">
    <property type="entry name" value="Gly_kinase"/>
    <property type="match status" value="1"/>
</dbReference>
<dbReference type="InterPro" id="IPR018193">
    <property type="entry name" value="Glyc_kinase_flavodox-like_fold"/>
</dbReference>
<proteinExistence type="inferred from homology"/>
<dbReference type="InterPro" id="IPR018197">
    <property type="entry name" value="Glycerate_kinase_RE-like"/>
</dbReference>
<dbReference type="Gene3D" id="3.90.1510.10">
    <property type="entry name" value="Glycerate kinase, domain 2"/>
    <property type="match status" value="1"/>
</dbReference>
<dbReference type="Proteomes" id="UP000705508">
    <property type="component" value="Unassembled WGS sequence"/>
</dbReference>
<evidence type="ECO:0000256" key="3">
    <source>
        <dbReference type="ARBA" id="ARBA00022777"/>
    </source>
</evidence>
<accession>A0A938XD18</accession>
<dbReference type="PIRSF" id="PIRSF006078">
    <property type="entry name" value="GlxK"/>
    <property type="match status" value="1"/>
</dbReference>
<reference evidence="5" key="2">
    <citation type="journal article" date="2021" name="Sci. Rep.">
        <title>The distribution of antibiotic resistance genes in chicken gut microbiota commensals.</title>
        <authorList>
            <person name="Juricova H."/>
            <person name="Matiasovicova J."/>
            <person name="Kubasova T."/>
            <person name="Cejkova D."/>
            <person name="Rychlik I."/>
        </authorList>
    </citation>
    <scope>NUCLEOTIDE SEQUENCE</scope>
    <source>
        <strain evidence="5">An582</strain>
    </source>
</reference>
<dbReference type="Gene3D" id="3.40.50.10350">
    <property type="entry name" value="Glycerate kinase, domain 1"/>
    <property type="match status" value="1"/>
</dbReference>
<dbReference type="GO" id="GO:0031388">
    <property type="term" value="P:organic acid phosphorylation"/>
    <property type="evidence" value="ECO:0007669"/>
    <property type="project" value="UniProtKB-UniRule"/>
</dbReference>
<comment type="caution">
    <text evidence="5">The sequence shown here is derived from an EMBL/GenBank/DDBJ whole genome shotgun (WGS) entry which is preliminary data.</text>
</comment>
<organism evidence="5 6">
    <name type="scientific">Mordavella massiliensis</name>
    <dbReference type="NCBI Taxonomy" id="1871024"/>
    <lineage>
        <taxon>Bacteria</taxon>
        <taxon>Bacillati</taxon>
        <taxon>Bacillota</taxon>
        <taxon>Clostridia</taxon>
        <taxon>Eubacteriales</taxon>
        <taxon>Clostridiaceae</taxon>
        <taxon>Mordavella</taxon>
    </lineage>
</organism>
<dbReference type="GO" id="GO:0008887">
    <property type="term" value="F:glycerate kinase activity"/>
    <property type="evidence" value="ECO:0007669"/>
    <property type="project" value="UniProtKB-UniRule"/>
</dbReference>
<evidence type="ECO:0000313" key="6">
    <source>
        <dbReference type="Proteomes" id="UP000705508"/>
    </source>
</evidence>
<keyword evidence="3 4" id="KW-0418">Kinase</keyword>
<evidence type="ECO:0000256" key="1">
    <source>
        <dbReference type="ARBA" id="ARBA00006284"/>
    </source>
</evidence>
<dbReference type="NCBIfam" id="TIGR00045">
    <property type="entry name" value="glycerate kinase"/>
    <property type="match status" value="1"/>
</dbReference>
<evidence type="ECO:0000256" key="2">
    <source>
        <dbReference type="ARBA" id="ARBA00022679"/>
    </source>
</evidence>
<dbReference type="PANTHER" id="PTHR21599">
    <property type="entry name" value="GLYCERATE KINASE"/>
    <property type="match status" value="1"/>
</dbReference>
<reference evidence="5" key="1">
    <citation type="submission" date="2020-08" db="EMBL/GenBank/DDBJ databases">
        <authorList>
            <person name="Cejkova D."/>
            <person name="Kubasova T."/>
            <person name="Jahodarova E."/>
            <person name="Rychlik I."/>
        </authorList>
    </citation>
    <scope>NUCLEOTIDE SEQUENCE</scope>
    <source>
        <strain evidence="5">An582</strain>
    </source>
</reference>
<dbReference type="InterPro" id="IPR036129">
    <property type="entry name" value="Glycerate_kinase_sf"/>
</dbReference>
<protein>
    <submittedName>
        <fullName evidence="5">Glycerate kinase</fullName>
    </submittedName>
</protein>
<keyword evidence="2 4" id="KW-0808">Transferase</keyword>
<evidence type="ECO:0000313" key="5">
    <source>
        <dbReference type="EMBL" id="MBM6949278.1"/>
    </source>
</evidence>
<dbReference type="EMBL" id="JACJKS010000022">
    <property type="protein sequence ID" value="MBM6949278.1"/>
    <property type="molecule type" value="Genomic_DNA"/>
</dbReference>
<comment type="similarity">
    <text evidence="1 4">Belongs to the glycerate kinase type-1 family.</text>
</comment>
<dbReference type="AlphaFoldDB" id="A0A938XD18"/>